<dbReference type="EMBL" id="BKAM01000007">
    <property type="protein sequence ID" value="GEP72002.1"/>
    <property type="molecule type" value="Genomic_DNA"/>
</dbReference>
<name>A0A512PLD6_9LACO</name>
<dbReference type="RefSeq" id="WP_054748027.1">
    <property type="nucleotide sequence ID" value="NZ_BKAM01000007.1"/>
</dbReference>
<comment type="caution">
    <text evidence="1">The sequence shown here is derived from an EMBL/GenBank/DDBJ whole genome shotgun (WGS) entry which is preliminary data.</text>
</comment>
<protein>
    <submittedName>
        <fullName evidence="1">Uncharacterized protein</fullName>
    </submittedName>
</protein>
<sequence>MTEKLNYGQKVYKRYLLKECEGRNQDLTSAIVHIWRNWGSVQNQERIAYNHLSSKERNAVILDVCKELENE</sequence>
<evidence type="ECO:0000313" key="2">
    <source>
        <dbReference type="Proteomes" id="UP000321569"/>
    </source>
</evidence>
<reference evidence="1 2" key="1">
    <citation type="submission" date="2019-07" db="EMBL/GenBank/DDBJ databases">
        <title>Whole genome shotgun sequence of Lactobacillus rapi NBRC 109618.</title>
        <authorList>
            <person name="Hosoyama A."/>
            <person name="Uohara A."/>
            <person name="Ohji S."/>
            <person name="Ichikawa N."/>
        </authorList>
    </citation>
    <scope>NUCLEOTIDE SEQUENCE [LARGE SCALE GENOMIC DNA]</scope>
    <source>
        <strain evidence="1 2">NBRC 109618</strain>
    </source>
</reference>
<organism evidence="1 2">
    <name type="scientific">Lentilactobacillus rapi</name>
    <dbReference type="NCBI Taxonomy" id="481723"/>
    <lineage>
        <taxon>Bacteria</taxon>
        <taxon>Bacillati</taxon>
        <taxon>Bacillota</taxon>
        <taxon>Bacilli</taxon>
        <taxon>Lactobacillales</taxon>
        <taxon>Lactobacillaceae</taxon>
        <taxon>Lentilactobacillus</taxon>
    </lineage>
</organism>
<dbReference type="Proteomes" id="UP000321569">
    <property type="component" value="Unassembled WGS sequence"/>
</dbReference>
<evidence type="ECO:0000313" key="1">
    <source>
        <dbReference type="EMBL" id="GEP72002.1"/>
    </source>
</evidence>
<gene>
    <name evidence="1" type="ORF">LRA02_08700</name>
</gene>
<accession>A0A512PLD6</accession>
<proteinExistence type="predicted"/>
<dbReference type="AlphaFoldDB" id="A0A512PLD6"/>